<evidence type="ECO:0000259" key="2">
    <source>
        <dbReference type="Pfam" id="PF17131"/>
    </source>
</evidence>
<dbReference type="Pfam" id="PF17131">
    <property type="entry name" value="LolA_like"/>
    <property type="match status" value="1"/>
</dbReference>
<name>E1QMD2_DESB2</name>
<keyword evidence="4" id="KW-1185">Reference proteome</keyword>
<dbReference type="eggNOG" id="COG2834">
    <property type="taxonomic scope" value="Bacteria"/>
</dbReference>
<dbReference type="Proteomes" id="UP000009047">
    <property type="component" value="Chromosome"/>
</dbReference>
<dbReference type="OrthoDB" id="9803781at2"/>
<dbReference type="AlphaFoldDB" id="E1QMD2"/>
<dbReference type="CDD" id="cd16329">
    <property type="entry name" value="LolA_like"/>
    <property type="match status" value="1"/>
</dbReference>
<dbReference type="RefSeq" id="WP_013259614.1">
    <property type="nucleotide sequence ID" value="NC_014365.1"/>
</dbReference>
<feature type="domain" description="Uncharacterized protein TP-0789" evidence="2">
    <location>
        <begin position="89"/>
        <end position="262"/>
    </location>
</feature>
<evidence type="ECO:0000313" key="3">
    <source>
        <dbReference type="EMBL" id="ADK86175.1"/>
    </source>
</evidence>
<dbReference type="EMBL" id="CP002085">
    <property type="protein sequence ID" value="ADK86175.1"/>
    <property type="molecule type" value="Genomic_DNA"/>
</dbReference>
<dbReference type="Gene3D" id="2.50.20.10">
    <property type="entry name" value="Lipoprotein localisation LolA/LolB/LppX"/>
    <property type="match status" value="1"/>
</dbReference>
<sequence>MKKLIFALCALACLIGGQALAAEIPAYDKANEATDGRLIADEVDQRNRPKQDLISFAVMTLKSGESVSDTRKIIIKQKTYGDVQRLLFRFIDSLKRGTTFLTIEHKDADNEQYLYIPSMGRPRQVATADRQNDFEDTDFTNEELGGRKIDDYTYLRRKDAKLREVNTYVIVATAKDSGARYPKYVAWIDQQSLVPLQVKVYNKDNKLQKVLVAGDVRKVGGIYLPFTTVGKDLLRDHSTIVSVKEAKTDTGLDELLFDKEKMGDAWSESF</sequence>
<evidence type="ECO:0000313" key="4">
    <source>
        <dbReference type="Proteomes" id="UP000009047"/>
    </source>
</evidence>
<evidence type="ECO:0000256" key="1">
    <source>
        <dbReference type="SAM" id="SignalP"/>
    </source>
</evidence>
<feature type="signal peptide" evidence="1">
    <location>
        <begin position="1"/>
        <end position="21"/>
    </location>
</feature>
<feature type="chain" id="PRO_5003150368" description="Uncharacterized protein TP-0789 domain-containing protein" evidence="1">
    <location>
        <begin position="22"/>
        <end position="270"/>
    </location>
</feature>
<dbReference type="KEGG" id="dbr:Deba_2821"/>
<reference evidence="3 4" key="1">
    <citation type="journal article" date="2010" name="Stand. Genomic Sci.">
        <title>Complete genome sequence of Desulfarculus baarsii type strain (2st14).</title>
        <authorList>
            <person name="Sun H."/>
            <person name="Spring S."/>
            <person name="Lapidus A."/>
            <person name="Davenport K."/>
            <person name="Del Rio T.G."/>
            <person name="Tice H."/>
            <person name="Nolan M."/>
            <person name="Copeland A."/>
            <person name="Cheng J.F."/>
            <person name="Lucas S."/>
            <person name="Tapia R."/>
            <person name="Goodwin L."/>
            <person name="Pitluck S."/>
            <person name="Ivanova N."/>
            <person name="Pagani I."/>
            <person name="Mavromatis K."/>
            <person name="Ovchinnikova G."/>
            <person name="Pati A."/>
            <person name="Chen A."/>
            <person name="Palaniappan K."/>
            <person name="Hauser L."/>
            <person name="Chang Y.J."/>
            <person name="Jeffries C.D."/>
            <person name="Detter J.C."/>
            <person name="Han C."/>
            <person name="Rohde M."/>
            <person name="Brambilla E."/>
            <person name="Goker M."/>
            <person name="Woyke T."/>
            <person name="Bristow J."/>
            <person name="Eisen J.A."/>
            <person name="Markowitz V."/>
            <person name="Hugenholtz P."/>
            <person name="Kyrpides N.C."/>
            <person name="Klenk H.P."/>
            <person name="Land M."/>
        </authorList>
    </citation>
    <scope>NUCLEOTIDE SEQUENCE [LARGE SCALE GENOMIC DNA]</scope>
    <source>
        <strain evidence="4">ATCC 33931 / DSM 2075 / LMG 7858 / VKM B-1802 / 2st14</strain>
    </source>
</reference>
<organism evidence="3 4">
    <name type="scientific">Desulfarculus baarsii (strain ATCC 33931 / DSM 2075 / LMG 7858 / VKM B-1802 / 2st14)</name>
    <dbReference type="NCBI Taxonomy" id="644282"/>
    <lineage>
        <taxon>Bacteria</taxon>
        <taxon>Pseudomonadati</taxon>
        <taxon>Thermodesulfobacteriota</taxon>
        <taxon>Desulfarculia</taxon>
        <taxon>Desulfarculales</taxon>
        <taxon>Desulfarculaceae</taxon>
        <taxon>Desulfarculus</taxon>
    </lineage>
</organism>
<accession>E1QMD2</accession>
<gene>
    <name evidence="3" type="ordered locus">Deba_2821</name>
</gene>
<dbReference type="STRING" id="644282.Deba_2821"/>
<dbReference type="InterPro" id="IPR033399">
    <property type="entry name" value="TP_0789-like"/>
</dbReference>
<proteinExistence type="predicted"/>
<keyword evidence="1" id="KW-0732">Signal</keyword>
<dbReference type="HOGENOM" id="CLU_074356_1_0_7"/>
<protein>
    <recommendedName>
        <fullName evidence="2">Uncharacterized protein TP-0789 domain-containing protein</fullName>
    </recommendedName>
</protein>